<protein>
    <submittedName>
        <fullName evidence="2">Uncharacterized protein</fullName>
    </submittedName>
</protein>
<sequence>MDGVGSVDEGAQGRRPLGEARRMGGVRWPAGGLAHRAATRWRLGAERAARRGAVDRVRARACGRARGASRCARRGASAVGGSAARAGQAGAHAGGRWRGVARAGPAQRGQARRVGVQRAARRTARRACGRLAVGAQEGGARGRAPG</sequence>
<evidence type="ECO:0000313" key="3">
    <source>
        <dbReference type="Proteomes" id="UP000298652"/>
    </source>
</evidence>
<evidence type="ECO:0000313" key="2">
    <source>
        <dbReference type="EMBL" id="TKW03810.1"/>
    </source>
</evidence>
<dbReference type="EMBL" id="CM016558">
    <property type="protein sequence ID" value="TKW03810.1"/>
    <property type="molecule type" value="Genomic_DNA"/>
</dbReference>
<evidence type="ECO:0000256" key="1">
    <source>
        <dbReference type="SAM" id="MobiDB-lite"/>
    </source>
</evidence>
<name>A0A4U6TMJ3_SETVI</name>
<feature type="compositionally biased region" description="Low complexity" evidence="1">
    <location>
        <begin position="73"/>
        <end position="91"/>
    </location>
</feature>
<dbReference type="Proteomes" id="UP000298652">
    <property type="component" value="Chromosome 7"/>
</dbReference>
<accession>A0A4U6TMJ3</accession>
<dbReference type="Gramene" id="TKW03810">
    <property type="protein sequence ID" value="TKW03810"/>
    <property type="gene ID" value="SEVIR_7G068845v2"/>
</dbReference>
<dbReference type="AlphaFoldDB" id="A0A4U6TMJ3"/>
<proteinExistence type="predicted"/>
<feature type="region of interest" description="Disordered" evidence="1">
    <location>
        <begin position="1"/>
        <end position="25"/>
    </location>
</feature>
<gene>
    <name evidence="2" type="ORF">SEVIR_7G068845v2</name>
</gene>
<feature type="compositionally biased region" description="Low complexity" evidence="1">
    <location>
        <begin position="98"/>
        <end position="118"/>
    </location>
</feature>
<reference evidence="2" key="1">
    <citation type="submission" date="2019-03" db="EMBL/GenBank/DDBJ databases">
        <title>WGS assembly of Setaria viridis.</title>
        <authorList>
            <person name="Huang P."/>
            <person name="Jenkins J."/>
            <person name="Grimwood J."/>
            <person name="Barry K."/>
            <person name="Healey A."/>
            <person name="Mamidi S."/>
            <person name="Sreedasyam A."/>
            <person name="Shu S."/>
            <person name="Feldman M."/>
            <person name="Wu J."/>
            <person name="Yu Y."/>
            <person name="Chen C."/>
            <person name="Johnson J."/>
            <person name="Rokhsar D."/>
            <person name="Baxter I."/>
            <person name="Schmutz J."/>
            <person name="Brutnell T."/>
            <person name="Kellogg E."/>
        </authorList>
    </citation>
    <scope>NUCLEOTIDE SEQUENCE [LARGE SCALE GENOMIC DNA]</scope>
</reference>
<organism evidence="2 3">
    <name type="scientific">Setaria viridis</name>
    <name type="common">Green bristlegrass</name>
    <name type="synonym">Setaria italica subsp. viridis</name>
    <dbReference type="NCBI Taxonomy" id="4556"/>
    <lineage>
        <taxon>Eukaryota</taxon>
        <taxon>Viridiplantae</taxon>
        <taxon>Streptophyta</taxon>
        <taxon>Embryophyta</taxon>
        <taxon>Tracheophyta</taxon>
        <taxon>Spermatophyta</taxon>
        <taxon>Magnoliopsida</taxon>
        <taxon>Liliopsida</taxon>
        <taxon>Poales</taxon>
        <taxon>Poaceae</taxon>
        <taxon>PACMAD clade</taxon>
        <taxon>Panicoideae</taxon>
        <taxon>Panicodae</taxon>
        <taxon>Paniceae</taxon>
        <taxon>Cenchrinae</taxon>
        <taxon>Setaria</taxon>
    </lineage>
</organism>
<keyword evidence="3" id="KW-1185">Reference proteome</keyword>
<feature type="region of interest" description="Disordered" evidence="1">
    <location>
        <begin position="73"/>
        <end position="127"/>
    </location>
</feature>